<feature type="domain" description="Protein NO VEIN C-terminal" evidence="1">
    <location>
        <begin position="16"/>
        <end position="95"/>
    </location>
</feature>
<proteinExistence type="predicted"/>
<protein>
    <recommendedName>
        <fullName evidence="1">Protein NO VEIN C-terminal domain-containing protein</fullName>
    </recommendedName>
</protein>
<evidence type="ECO:0000259" key="1">
    <source>
        <dbReference type="Pfam" id="PF13020"/>
    </source>
</evidence>
<name>A0A218W5N6_PUNGR</name>
<dbReference type="GO" id="GO:0005634">
    <property type="term" value="C:nucleus"/>
    <property type="evidence" value="ECO:0007669"/>
    <property type="project" value="TreeGrafter"/>
</dbReference>
<dbReference type="EMBL" id="MTKT01005379">
    <property type="protein sequence ID" value="OWM67600.1"/>
    <property type="molecule type" value="Genomic_DNA"/>
</dbReference>
<dbReference type="InterPro" id="IPR024975">
    <property type="entry name" value="NOV_C"/>
</dbReference>
<dbReference type="GO" id="GO:0010305">
    <property type="term" value="P:leaf vascular tissue pattern formation"/>
    <property type="evidence" value="ECO:0007669"/>
    <property type="project" value="TreeGrafter"/>
</dbReference>
<dbReference type="InterPro" id="IPR052957">
    <property type="entry name" value="Auxin_embryo_med"/>
</dbReference>
<dbReference type="GO" id="GO:0009793">
    <property type="term" value="P:embryo development ending in seed dormancy"/>
    <property type="evidence" value="ECO:0007669"/>
    <property type="project" value="TreeGrafter"/>
</dbReference>
<accession>A0A218W5N6</accession>
<evidence type="ECO:0000313" key="2">
    <source>
        <dbReference type="EMBL" id="OWM67600.1"/>
    </source>
</evidence>
<dbReference type="PANTHER" id="PTHR32387">
    <property type="entry name" value="WU:FJ29H11"/>
    <property type="match status" value="1"/>
</dbReference>
<dbReference type="PANTHER" id="PTHR32387:SF0">
    <property type="entry name" value="PROTEIN NO VEIN"/>
    <property type="match status" value="1"/>
</dbReference>
<dbReference type="GO" id="GO:0048364">
    <property type="term" value="P:root development"/>
    <property type="evidence" value="ECO:0007669"/>
    <property type="project" value="TreeGrafter"/>
</dbReference>
<dbReference type="AlphaFoldDB" id="A0A218W5N6"/>
<dbReference type="Pfam" id="PF13020">
    <property type="entry name" value="NOV_C"/>
    <property type="match status" value="1"/>
</dbReference>
<reference evidence="3" key="1">
    <citation type="journal article" date="2017" name="Plant J.">
        <title>The pomegranate (Punica granatum L.) genome and the genomics of punicalagin biosynthesis.</title>
        <authorList>
            <person name="Qin G."/>
            <person name="Xu C."/>
            <person name="Ming R."/>
            <person name="Tang H."/>
            <person name="Guyot R."/>
            <person name="Kramer E.M."/>
            <person name="Hu Y."/>
            <person name="Yi X."/>
            <person name="Qi Y."/>
            <person name="Xu X."/>
            <person name="Gao Z."/>
            <person name="Pan H."/>
            <person name="Jian J."/>
            <person name="Tian Y."/>
            <person name="Yue Z."/>
            <person name="Xu Y."/>
        </authorList>
    </citation>
    <scope>NUCLEOTIDE SEQUENCE [LARGE SCALE GENOMIC DNA]</scope>
    <source>
        <strain evidence="3">cv. Dabenzi</strain>
    </source>
</reference>
<evidence type="ECO:0000313" key="3">
    <source>
        <dbReference type="Proteomes" id="UP000197138"/>
    </source>
</evidence>
<sequence>MGKLEGELPVQIGRQGERIAFKHLCEKYCRKSVKWVNEDSETGNPYDITVAAEGGIQYIEVKATRSIDKDWFFISVQEWEFAAHEGGSFSIARVFLL</sequence>
<dbReference type="Proteomes" id="UP000197138">
    <property type="component" value="Unassembled WGS sequence"/>
</dbReference>
<gene>
    <name evidence="2" type="ORF">CDL15_Pgr024685</name>
</gene>
<comment type="caution">
    <text evidence="2">The sequence shown here is derived from an EMBL/GenBank/DDBJ whole genome shotgun (WGS) entry which is preliminary data.</text>
</comment>
<organism evidence="2 3">
    <name type="scientific">Punica granatum</name>
    <name type="common">Pomegranate</name>
    <dbReference type="NCBI Taxonomy" id="22663"/>
    <lineage>
        <taxon>Eukaryota</taxon>
        <taxon>Viridiplantae</taxon>
        <taxon>Streptophyta</taxon>
        <taxon>Embryophyta</taxon>
        <taxon>Tracheophyta</taxon>
        <taxon>Spermatophyta</taxon>
        <taxon>Magnoliopsida</taxon>
        <taxon>eudicotyledons</taxon>
        <taxon>Gunneridae</taxon>
        <taxon>Pentapetalae</taxon>
        <taxon>rosids</taxon>
        <taxon>malvids</taxon>
        <taxon>Myrtales</taxon>
        <taxon>Lythraceae</taxon>
        <taxon>Punica</taxon>
    </lineage>
</organism>